<dbReference type="InterPro" id="IPR013434">
    <property type="entry name" value="CHP02611"/>
</dbReference>
<evidence type="ECO:0000313" key="3">
    <source>
        <dbReference type="Proteomes" id="UP001418444"/>
    </source>
</evidence>
<reference evidence="3" key="1">
    <citation type="journal article" date="2019" name="Int. J. Syst. Evol. Microbiol.">
        <title>The Global Catalogue of Microorganisms (GCM) 10K type strain sequencing project: providing services to taxonomists for standard genome sequencing and annotation.</title>
        <authorList>
            <consortium name="The Broad Institute Genomics Platform"/>
            <consortium name="The Broad Institute Genome Sequencing Center for Infectious Disease"/>
            <person name="Wu L."/>
            <person name="Ma J."/>
        </authorList>
    </citation>
    <scope>NUCLEOTIDE SEQUENCE [LARGE SCALE GENOMIC DNA]</scope>
    <source>
        <strain evidence="3">JCM 16923</strain>
    </source>
</reference>
<keyword evidence="1" id="KW-0812">Transmembrane</keyword>
<comment type="caution">
    <text evidence="2">The sequence shown here is derived from an EMBL/GenBank/DDBJ whole genome shotgun (WGS) entry which is preliminary data.</text>
</comment>
<keyword evidence="1" id="KW-1133">Transmembrane helix</keyword>
<evidence type="ECO:0008006" key="4">
    <source>
        <dbReference type="Google" id="ProtNLM"/>
    </source>
</evidence>
<gene>
    <name evidence="2" type="ORF">GCM10022231_20870</name>
</gene>
<name>A0ABP7P7K3_9ACTN</name>
<evidence type="ECO:0000313" key="2">
    <source>
        <dbReference type="EMBL" id="GAA3960667.1"/>
    </source>
</evidence>
<feature type="transmembrane region" description="Helical" evidence="1">
    <location>
        <begin position="33"/>
        <end position="53"/>
    </location>
</feature>
<protein>
    <recommendedName>
        <fullName evidence="4">TIGR02611 family protein</fullName>
    </recommendedName>
</protein>
<proteinExistence type="predicted"/>
<organism evidence="2 3">
    <name type="scientific">Gordonia caeni</name>
    <dbReference type="NCBI Taxonomy" id="1007097"/>
    <lineage>
        <taxon>Bacteria</taxon>
        <taxon>Bacillati</taxon>
        <taxon>Actinomycetota</taxon>
        <taxon>Actinomycetes</taxon>
        <taxon>Mycobacteriales</taxon>
        <taxon>Gordoniaceae</taxon>
        <taxon>Gordonia</taxon>
    </lineage>
</organism>
<dbReference type="Proteomes" id="UP001418444">
    <property type="component" value="Unassembled WGS sequence"/>
</dbReference>
<sequence>MTATRRHQRWLRVKIRLRQERFKVRQNPHWNRAYRAGVGAVGTLMILCGAVMVPLPTPGFGWILIFLGLGLMSTEFVWAKKLTHWVHRGYDMVRHWFARRSTAERVSMISALVVLAVGVLWLSGMMGTAASWAGVEHSWWSGPIRGH</sequence>
<keyword evidence="1" id="KW-0472">Membrane</keyword>
<dbReference type="NCBIfam" id="TIGR02611">
    <property type="entry name" value="TIGR02611 family protein"/>
    <property type="match status" value="1"/>
</dbReference>
<dbReference type="Pfam" id="PF09656">
    <property type="entry name" value="PGPGW"/>
    <property type="match status" value="1"/>
</dbReference>
<evidence type="ECO:0000256" key="1">
    <source>
        <dbReference type="SAM" id="Phobius"/>
    </source>
</evidence>
<feature type="transmembrane region" description="Helical" evidence="1">
    <location>
        <begin position="59"/>
        <end position="78"/>
    </location>
</feature>
<dbReference type="EMBL" id="BAAAZW010000005">
    <property type="protein sequence ID" value="GAA3960667.1"/>
    <property type="molecule type" value="Genomic_DNA"/>
</dbReference>
<keyword evidence="3" id="KW-1185">Reference proteome</keyword>
<feature type="transmembrane region" description="Helical" evidence="1">
    <location>
        <begin position="109"/>
        <end position="133"/>
    </location>
</feature>
<dbReference type="RefSeq" id="WP_344783365.1">
    <property type="nucleotide sequence ID" value="NZ_BAAAZW010000005.1"/>
</dbReference>
<accession>A0ABP7P7K3</accession>
<dbReference type="InterPro" id="IPR019099">
    <property type="entry name" value="Uncharacterised_PGPGW_TM"/>
</dbReference>